<evidence type="ECO:0000313" key="2">
    <source>
        <dbReference type="Proteomes" id="UP001597319"/>
    </source>
</evidence>
<comment type="caution">
    <text evidence="1">The sequence shown here is derived from an EMBL/GenBank/DDBJ whole genome shotgun (WGS) entry which is preliminary data.</text>
</comment>
<proteinExistence type="predicted"/>
<gene>
    <name evidence="1" type="ORF">ACFSR1_13005</name>
</gene>
<protein>
    <recommendedName>
        <fullName evidence="3">DUF4375 domain-containing protein</fullName>
    </recommendedName>
</protein>
<evidence type="ECO:0008006" key="3">
    <source>
        <dbReference type="Google" id="ProtNLM"/>
    </source>
</evidence>
<dbReference type="RefSeq" id="WP_378293151.1">
    <property type="nucleotide sequence ID" value="NZ_JBHULE010000019.1"/>
</dbReference>
<reference evidence="2" key="1">
    <citation type="journal article" date="2019" name="Int. J. Syst. Evol. Microbiol.">
        <title>The Global Catalogue of Microorganisms (GCM) 10K type strain sequencing project: providing services to taxonomists for standard genome sequencing and annotation.</title>
        <authorList>
            <consortium name="The Broad Institute Genomics Platform"/>
            <consortium name="The Broad Institute Genome Sequencing Center for Infectious Disease"/>
            <person name="Wu L."/>
            <person name="Ma J."/>
        </authorList>
    </citation>
    <scope>NUCLEOTIDE SEQUENCE [LARGE SCALE GENOMIC DNA]</scope>
    <source>
        <strain evidence="2">KCTC 52274</strain>
    </source>
</reference>
<keyword evidence="2" id="KW-1185">Reference proteome</keyword>
<name>A0ABW5LHD4_9FLAO</name>
<dbReference type="Proteomes" id="UP001597319">
    <property type="component" value="Unassembled WGS sequence"/>
</dbReference>
<dbReference type="EMBL" id="JBHULE010000019">
    <property type="protein sequence ID" value="MFD2563591.1"/>
    <property type="molecule type" value="Genomic_DNA"/>
</dbReference>
<sequence>MGCKEDTVNDVVIGHTLLVHQTLKENRELKELILNSLNKEENAILDLKDFWCGGGAGCYDLGYIITQIIYRLGEDYFVELISNLCEDQVKDLEFLIYAGLEYGDNNYDGKMDDKRLENEFPKLYNLLNK</sequence>
<organism evidence="1 2">
    <name type="scientific">Aquimarina rubra</name>
    <dbReference type="NCBI Taxonomy" id="1920033"/>
    <lineage>
        <taxon>Bacteria</taxon>
        <taxon>Pseudomonadati</taxon>
        <taxon>Bacteroidota</taxon>
        <taxon>Flavobacteriia</taxon>
        <taxon>Flavobacteriales</taxon>
        <taxon>Flavobacteriaceae</taxon>
        <taxon>Aquimarina</taxon>
    </lineage>
</organism>
<accession>A0ABW5LHD4</accession>
<evidence type="ECO:0000313" key="1">
    <source>
        <dbReference type="EMBL" id="MFD2563591.1"/>
    </source>
</evidence>